<sequence>PSVGESAQGFDNYRRARYDEAQAKVQAIQHDVEIGITGKDKAKEEIAEINAALAELGMEPIKVELESSGFAKGLSQIREGWGNVQGVVSGFDQIKESIEGHGSAWEKFAGVINGTLSVLSNLEPVLSLVNMLTAAGTATKQADTAATVAHTAVTEADTVATTAQTTANAGEAITAATKSGAKLPFPANIAAIAAGVAAVMAALAMISGAFAEGGIVPGTSRTGDRLLARVNSGEMILNATQQARLFRIANGAAVTTPRALTGHDAVQINLPLDHLRSLIQPQGTAVGGKVEFRIKGRELAGVLAREDKYRDRT</sequence>
<reference evidence="2" key="1">
    <citation type="journal article" date="2012" name="PLoS ONE">
        <title>Gene sets for utilization of primary and secondary nutrition supplies in the distal gut of endangered iberian lynx.</title>
        <authorList>
            <person name="Alcaide M."/>
            <person name="Messina E."/>
            <person name="Richter M."/>
            <person name="Bargiela R."/>
            <person name="Peplies J."/>
            <person name="Huws S.A."/>
            <person name="Newbold C.J."/>
            <person name="Golyshin P.N."/>
            <person name="Simon M.A."/>
            <person name="Lopez G."/>
            <person name="Yakimov M.M."/>
            <person name="Ferrer M."/>
        </authorList>
    </citation>
    <scope>NUCLEOTIDE SEQUENCE</scope>
</reference>
<feature type="transmembrane region" description="Helical" evidence="1">
    <location>
        <begin position="189"/>
        <end position="211"/>
    </location>
</feature>
<keyword evidence="1" id="KW-0472">Membrane</keyword>
<comment type="caution">
    <text evidence="2">The sequence shown here is derived from an EMBL/GenBank/DDBJ whole genome shotgun (WGS) entry which is preliminary data.</text>
</comment>
<dbReference type="EMBL" id="AMCI01000847">
    <property type="protein sequence ID" value="EJX07588.1"/>
    <property type="molecule type" value="Genomic_DNA"/>
</dbReference>
<keyword evidence="1" id="KW-1133">Transmembrane helix</keyword>
<name>J9GX29_9ZZZZ</name>
<protein>
    <submittedName>
        <fullName evidence="2">Uncharacterized protein</fullName>
    </submittedName>
</protein>
<gene>
    <name evidence="2" type="ORF">EVA_04299</name>
</gene>
<feature type="non-terminal residue" evidence="2">
    <location>
        <position position="1"/>
    </location>
</feature>
<keyword evidence="1" id="KW-0812">Transmembrane</keyword>
<accession>J9GX29</accession>
<evidence type="ECO:0000256" key="1">
    <source>
        <dbReference type="SAM" id="Phobius"/>
    </source>
</evidence>
<evidence type="ECO:0000313" key="2">
    <source>
        <dbReference type="EMBL" id="EJX07588.1"/>
    </source>
</evidence>
<proteinExistence type="predicted"/>
<dbReference type="AlphaFoldDB" id="J9GX29"/>
<organism evidence="2">
    <name type="scientific">gut metagenome</name>
    <dbReference type="NCBI Taxonomy" id="749906"/>
    <lineage>
        <taxon>unclassified sequences</taxon>
        <taxon>metagenomes</taxon>
        <taxon>organismal metagenomes</taxon>
    </lineage>
</organism>